<gene>
    <name evidence="2" type="primary">agn1_4</name>
    <name evidence="2" type="ORF">DBV05_g11792</name>
</gene>
<dbReference type="Gene3D" id="3.20.20.80">
    <property type="entry name" value="Glycosidases"/>
    <property type="match status" value="1"/>
</dbReference>
<feature type="signal peptide" evidence="1">
    <location>
        <begin position="1"/>
        <end position="24"/>
    </location>
</feature>
<dbReference type="GO" id="GO:0051118">
    <property type="term" value="F:glucan endo-1,3-alpha-glucosidase activity"/>
    <property type="evidence" value="ECO:0007669"/>
    <property type="project" value="InterPro"/>
</dbReference>
<organism evidence="2 3">
    <name type="scientific">Lasiodiplodia theobromae</name>
    <dbReference type="NCBI Taxonomy" id="45133"/>
    <lineage>
        <taxon>Eukaryota</taxon>
        <taxon>Fungi</taxon>
        <taxon>Dikarya</taxon>
        <taxon>Ascomycota</taxon>
        <taxon>Pezizomycotina</taxon>
        <taxon>Dothideomycetes</taxon>
        <taxon>Dothideomycetes incertae sedis</taxon>
        <taxon>Botryosphaeriales</taxon>
        <taxon>Botryosphaeriaceae</taxon>
        <taxon>Lasiodiplodia</taxon>
    </lineage>
</organism>
<evidence type="ECO:0000256" key="1">
    <source>
        <dbReference type="SAM" id="SignalP"/>
    </source>
</evidence>
<keyword evidence="3" id="KW-1185">Reference proteome</keyword>
<sequence length="455" mass="49405">MRFTASYFGALASVALSLISAVNAEDKAVFAHYMVCGLSSVEQAQTDVRDAKALGVDAFALNIQNVVDSWALSAIDYLFQAAAENDFKLLFSFDMAVLNEQDPSSFLPIFEQYAGNDTYYKHDGKPFVTTFNGGIMSNGGEWTRNLRSSIEADGFTPYFVSDFGLYSSSDSSAAESLMGSLKTYSAVDGVFSWETAWPAEQDGIVSILSSVTDKIGLDSAHATGKSYLMPLSSHQFKHIDGLGNWYRRGELTLPNRMTQILDLEPEFVMLLTWNDAGESHYIGNVWSESISTSEATQKYVDDFDHSAWQDVIAPFITAYKNGAKTAADIVPTNGNFTGAMWYRPLLKDASCSGDYLGKPIGWENAQDTVNFAVMLPADTEEGSVKINVYSGDNLLESFDGKAGLNAQAVLGMTTGKQRVELVNADGTVLGAGLSAADVQADADFCNFNYHVVHVA</sequence>
<accession>A0A5N5CW09</accession>
<evidence type="ECO:0000313" key="2">
    <source>
        <dbReference type="EMBL" id="KAB2569535.1"/>
    </source>
</evidence>
<proteinExistence type="predicted"/>
<dbReference type="AlphaFoldDB" id="A0A5N5CW09"/>
<dbReference type="CDD" id="cd11577">
    <property type="entry name" value="GH71"/>
    <property type="match status" value="1"/>
</dbReference>
<comment type="caution">
    <text evidence="2">The sequence shown here is derived from an EMBL/GenBank/DDBJ whole genome shotgun (WGS) entry which is preliminary data.</text>
</comment>
<dbReference type="Pfam" id="PF03659">
    <property type="entry name" value="Glyco_hydro_71"/>
    <property type="match status" value="1"/>
</dbReference>
<feature type="chain" id="PRO_5024931604" evidence="1">
    <location>
        <begin position="25"/>
        <end position="455"/>
    </location>
</feature>
<dbReference type="InterPro" id="IPR005197">
    <property type="entry name" value="Glyco_hydro_71"/>
</dbReference>
<dbReference type="EMBL" id="VCHE01000187">
    <property type="protein sequence ID" value="KAB2569535.1"/>
    <property type="molecule type" value="Genomic_DNA"/>
</dbReference>
<protein>
    <submittedName>
        <fullName evidence="2">Glucan endo-1,3-alpha-glucosidase agn1</fullName>
    </submittedName>
</protein>
<dbReference type="OrthoDB" id="3257981at2759"/>
<name>A0A5N5CW09_9PEZI</name>
<reference evidence="2 3" key="1">
    <citation type="journal article" date="2019" name="Sci. Rep.">
        <title>A multi-omics analysis of the grapevine pathogen Lasiodiplodia theobromae reveals that temperature affects the expression of virulence- and pathogenicity-related genes.</title>
        <authorList>
            <person name="Felix C."/>
            <person name="Meneses R."/>
            <person name="Goncalves M.F.M."/>
            <person name="Tilleman L."/>
            <person name="Duarte A.S."/>
            <person name="Jorrin-Novo J.V."/>
            <person name="Van de Peer Y."/>
            <person name="Deforce D."/>
            <person name="Van Nieuwerburgh F."/>
            <person name="Esteves A.C."/>
            <person name="Alves A."/>
        </authorList>
    </citation>
    <scope>NUCLEOTIDE SEQUENCE [LARGE SCALE GENOMIC DNA]</scope>
    <source>
        <strain evidence="2 3">LA-SOL3</strain>
    </source>
</reference>
<keyword evidence="1" id="KW-0732">Signal</keyword>
<dbReference type="Proteomes" id="UP000325902">
    <property type="component" value="Unassembled WGS sequence"/>
</dbReference>
<evidence type="ECO:0000313" key="3">
    <source>
        <dbReference type="Proteomes" id="UP000325902"/>
    </source>
</evidence>